<comment type="function">
    <text evidence="12">Cell wall formation.</text>
</comment>
<protein>
    <recommendedName>
        <fullName evidence="12">D-alanine--D-alanine ligase</fullName>
        <ecNumber evidence="12">6.3.2.4</ecNumber>
    </recommendedName>
    <alternativeName>
        <fullName evidence="12">D-Ala-D-Ala ligase</fullName>
    </alternativeName>
    <alternativeName>
        <fullName evidence="12">D-alanylalanine synthetase</fullName>
    </alternativeName>
</protein>
<dbReference type="NCBIfam" id="NF002528">
    <property type="entry name" value="PRK01966.1-4"/>
    <property type="match status" value="1"/>
</dbReference>
<dbReference type="InterPro" id="IPR011761">
    <property type="entry name" value="ATP-grasp"/>
</dbReference>
<feature type="binding site" evidence="15">
    <location>
        <position position="328"/>
    </location>
    <ligand>
        <name>Mg(2+)</name>
        <dbReference type="ChEBI" id="CHEBI:18420"/>
        <label>1</label>
    </ligand>
</feature>
<evidence type="ECO:0000256" key="16">
    <source>
        <dbReference type="PROSITE-ProRule" id="PRU00409"/>
    </source>
</evidence>
<keyword evidence="6 16" id="KW-0067">ATP-binding</keyword>
<gene>
    <name evidence="12" type="primary">ddl</name>
    <name evidence="18" type="ORF">FHX50_000419</name>
</gene>
<feature type="binding site" evidence="14">
    <location>
        <begin position="192"/>
        <end position="194"/>
    </location>
    <ligand>
        <name>ATP</name>
        <dbReference type="ChEBI" id="CHEBI:30616"/>
    </ligand>
</feature>
<feature type="binding site" evidence="15">
    <location>
        <position position="328"/>
    </location>
    <ligand>
        <name>Mg(2+)</name>
        <dbReference type="ChEBI" id="CHEBI:18420"/>
        <label>2</label>
    </ligand>
</feature>
<evidence type="ECO:0000256" key="10">
    <source>
        <dbReference type="ARBA" id="ARBA00023211"/>
    </source>
</evidence>
<evidence type="ECO:0000256" key="13">
    <source>
        <dbReference type="PIRSR" id="PIRSR039102-1"/>
    </source>
</evidence>
<evidence type="ECO:0000256" key="11">
    <source>
        <dbReference type="ARBA" id="ARBA00023316"/>
    </source>
</evidence>
<keyword evidence="12" id="KW-0963">Cytoplasm</keyword>
<keyword evidence="5 14" id="KW-0547">Nucleotide-binding</keyword>
<dbReference type="UniPathway" id="UPA00219"/>
<evidence type="ECO:0000256" key="3">
    <source>
        <dbReference type="ARBA" id="ARBA00022598"/>
    </source>
</evidence>
<evidence type="ECO:0000256" key="5">
    <source>
        <dbReference type="ARBA" id="ARBA00022741"/>
    </source>
</evidence>
<keyword evidence="10 15" id="KW-0464">Manganese</keyword>
<dbReference type="InterPro" id="IPR016185">
    <property type="entry name" value="PreATP-grasp_dom_sf"/>
</dbReference>
<evidence type="ECO:0000256" key="6">
    <source>
        <dbReference type="ARBA" id="ARBA00022840"/>
    </source>
</evidence>
<dbReference type="PIRSF" id="PIRSF039102">
    <property type="entry name" value="Ddl/VanB"/>
    <property type="match status" value="1"/>
</dbReference>
<feature type="active site" evidence="13">
    <location>
        <position position="339"/>
    </location>
</feature>
<proteinExistence type="inferred from homology"/>
<comment type="cofactor">
    <cofactor evidence="15">
        <name>Mg(2+)</name>
        <dbReference type="ChEBI" id="CHEBI:18420"/>
    </cofactor>
    <cofactor evidence="15">
        <name>Mn(2+)</name>
        <dbReference type="ChEBI" id="CHEBI:29035"/>
    </cofactor>
    <text evidence="15">Binds 2 magnesium or manganese ions per subunit.</text>
</comment>
<dbReference type="GO" id="GO:0009252">
    <property type="term" value="P:peptidoglycan biosynthetic process"/>
    <property type="evidence" value="ECO:0007669"/>
    <property type="project" value="UniProtKB-UniRule"/>
</dbReference>
<dbReference type="PANTHER" id="PTHR23132:SF25">
    <property type="entry name" value="D-ALANINE--D-ALANINE LIGASE A"/>
    <property type="match status" value="1"/>
</dbReference>
<dbReference type="InterPro" id="IPR005905">
    <property type="entry name" value="D_ala_D_ala"/>
</dbReference>
<comment type="similarity">
    <text evidence="2 12">Belongs to the D-alanine--D-alanine ligase family.</text>
</comment>
<feature type="binding site" evidence="15">
    <location>
        <position position="316"/>
    </location>
    <ligand>
        <name>Mg(2+)</name>
        <dbReference type="ChEBI" id="CHEBI:18420"/>
        <label>1</label>
    </ligand>
</feature>
<feature type="active site" evidence="13">
    <location>
        <position position="15"/>
    </location>
</feature>
<dbReference type="NCBIfam" id="TIGR01205">
    <property type="entry name" value="D_ala_D_alaTIGR"/>
    <property type="match status" value="1"/>
</dbReference>
<dbReference type="InterPro" id="IPR011095">
    <property type="entry name" value="Dala_Dala_lig_C"/>
</dbReference>
<name>A0A839QVZ3_9MICO</name>
<dbReference type="SUPFAM" id="SSF52440">
    <property type="entry name" value="PreATP-grasp domain"/>
    <property type="match status" value="1"/>
</dbReference>
<evidence type="ECO:0000256" key="2">
    <source>
        <dbReference type="ARBA" id="ARBA00010871"/>
    </source>
</evidence>
<comment type="pathway">
    <text evidence="12">Cell wall biogenesis; peptidoglycan biosynthesis.</text>
</comment>
<dbReference type="Proteomes" id="UP000568050">
    <property type="component" value="Unassembled WGS sequence"/>
</dbReference>
<keyword evidence="3 12" id="KW-0436">Ligase</keyword>
<dbReference type="InterPro" id="IPR011127">
    <property type="entry name" value="Dala_Dala_lig_N"/>
</dbReference>
<keyword evidence="4 15" id="KW-0479">Metal-binding</keyword>
<dbReference type="Pfam" id="PF07478">
    <property type="entry name" value="Dala_Dala_lig_C"/>
    <property type="match status" value="1"/>
</dbReference>
<dbReference type="SUPFAM" id="SSF56059">
    <property type="entry name" value="Glutathione synthetase ATP-binding domain-like"/>
    <property type="match status" value="1"/>
</dbReference>
<dbReference type="HAMAP" id="MF_00047">
    <property type="entry name" value="Dala_Dala_lig"/>
    <property type="match status" value="1"/>
</dbReference>
<dbReference type="GO" id="GO:0046872">
    <property type="term" value="F:metal ion binding"/>
    <property type="evidence" value="ECO:0007669"/>
    <property type="project" value="UniProtKB-KW"/>
</dbReference>
<dbReference type="Gene3D" id="3.40.50.20">
    <property type="match status" value="1"/>
</dbReference>
<accession>A0A839QVZ3</accession>
<evidence type="ECO:0000256" key="7">
    <source>
        <dbReference type="ARBA" id="ARBA00022842"/>
    </source>
</evidence>
<dbReference type="RefSeq" id="WP_183374023.1">
    <property type="nucleotide sequence ID" value="NZ_CBCSFZ010000008.1"/>
</dbReference>
<evidence type="ECO:0000313" key="18">
    <source>
        <dbReference type="EMBL" id="MBB3022171.1"/>
    </source>
</evidence>
<feature type="binding site" evidence="14">
    <location>
        <begin position="200"/>
        <end position="201"/>
    </location>
    <ligand>
        <name>ATP</name>
        <dbReference type="ChEBI" id="CHEBI:30616"/>
    </ligand>
</feature>
<dbReference type="GO" id="GO:0005524">
    <property type="term" value="F:ATP binding"/>
    <property type="evidence" value="ECO:0007669"/>
    <property type="project" value="UniProtKB-UniRule"/>
</dbReference>
<evidence type="ECO:0000256" key="4">
    <source>
        <dbReference type="ARBA" id="ARBA00022723"/>
    </source>
</evidence>
<dbReference type="EMBL" id="JACHWP010000001">
    <property type="protein sequence ID" value="MBB3022171.1"/>
    <property type="molecule type" value="Genomic_DNA"/>
</dbReference>
<dbReference type="Pfam" id="PF01820">
    <property type="entry name" value="Dala_Dala_lig_N"/>
    <property type="match status" value="1"/>
</dbReference>
<evidence type="ECO:0000256" key="1">
    <source>
        <dbReference type="ARBA" id="ARBA00001936"/>
    </source>
</evidence>
<reference evidence="18 19" key="1">
    <citation type="submission" date="2020-08" db="EMBL/GenBank/DDBJ databases">
        <title>Sequencing the genomes of 1000 actinobacteria strains.</title>
        <authorList>
            <person name="Klenk H.-P."/>
        </authorList>
    </citation>
    <scope>NUCLEOTIDE SEQUENCE [LARGE SCALE GENOMIC DNA]</scope>
    <source>
        <strain evidence="18 19">DSM 23040</strain>
    </source>
</reference>
<evidence type="ECO:0000259" key="17">
    <source>
        <dbReference type="PROSITE" id="PS50975"/>
    </source>
</evidence>
<keyword evidence="7 15" id="KW-0460">Magnesium</keyword>
<feature type="active site" evidence="13">
    <location>
        <position position="200"/>
    </location>
</feature>
<feature type="binding site" evidence="14">
    <location>
        <begin position="230"/>
        <end position="237"/>
    </location>
    <ligand>
        <name>ATP</name>
        <dbReference type="ChEBI" id="CHEBI:30616"/>
    </ligand>
</feature>
<organism evidence="18 19">
    <name type="scientific">Helcobacillus massiliensis</name>
    <dbReference type="NCBI Taxonomy" id="521392"/>
    <lineage>
        <taxon>Bacteria</taxon>
        <taxon>Bacillati</taxon>
        <taxon>Actinomycetota</taxon>
        <taxon>Actinomycetes</taxon>
        <taxon>Micrococcales</taxon>
        <taxon>Dermabacteraceae</taxon>
        <taxon>Helcobacillus</taxon>
    </lineage>
</organism>
<dbReference type="InterPro" id="IPR000291">
    <property type="entry name" value="D-Ala_lig_Van_CS"/>
</dbReference>
<dbReference type="PROSITE" id="PS50975">
    <property type="entry name" value="ATP_GRASP"/>
    <property type="match status" value="1"/>
</dbReference>
<comment type="subcellular location">
    <subcellularLocation>
        <location evidence="12">Cytoplasm</location>
    </subcellularLocation>
</comment>
<evidence type="ECO:0000256" key="9">
    <source>
        <dbReference type="ARBA" id="ARBA00022984"/>
    </source>
</evidence>
<keyword evidence="19" id="KW-1185">Reference proteome</keyword>
<feature type="domain" description="ATP-grasp" evidence="17">
    <location>
        <begin position="150"/>
        <end position="361"/>
    </location>
</feature>
<comment type="cofactor">
    <cofactor evidence="1">
        <name>Mn(2+)</name>
        <dbReference type="ChEBI" id="CHEBI:29035"/>
    </cofactor>
</comment>
<keyword evidence="9 12" id="KW-0573">Peptidoglycan synthesis</keyword>
<evidence type="ECO:0000256" key="14">
    <source>
        <dbReference type="PIRSR" id="PIRSR039102-2"/>
    </source>
</evidence>
<dbReference type="PANTHER" id="PTHR23132">
    <property type="entry name" value="D-ALANINE--D-ALANINE LIGASE"/>
    <property type="match status" value="1"/>
</dbReference>
<dbReference type="AlphaFoldDB" id="A0A839QVZ3"/>
<comment type="catalytic activity">
    <reaction evidence="12">
        <text>2 D-alanine + ATP = D-alanyl-D-alanine + ADP + phosphate + H(+)</text>
        <dbReference type="Rhea" id="RHEA:11224"/>
        <dbReference type="ChEBI" id="CHEBI:15378"/>
        <dbReference type="ChEBI" id="CHEBI:30616"/>
        <dbReference type="ChEBI" id="CHEBI:43474"/>
        <dbReference type="ChEBI" id="CHEBI:57416"/>
        <dbReference type="ChEBI" id="CHEBI:57822"/>
        <dbReference type="ChEBI" id="CHEBI:456216"/>
        <dbReference type="EC" id="6.3.2.4"/>
    </reaction>
</comment>
<sequence>MSISVALLFGGRSGEHGISCVTAGGILRAIDRDRFTPIPIGITPSGRLVSVTDDPDHWVIRDGRAPEVPEDGEEVLLPTVAKTAGKPSQLRVIRGGRVEHLADVDVFLPLLHGPYGEDGTIQGLFDLLDLPYVGSGVLASAVCMDKDFTKRVLADAGIAVADGCVVRQEDWCTDEGRAEIRARVAELQAPLFVKPSRAGSSLGVSRIEDLDGLEEALRSAFEVDPKVLVESGVNGREVECGVLRTSRRHPVRSTQPGEVAIGDDLEFYDFESKYFGKGTVRIDVPASISEERAAQVRDIAERAFVALDLETLARVDVFVTDSGVIVNEINTMPGFTPFSMFPVLWENMGITYRELITELIDSALAKPLGVH</sequence>
<dbReference type="GO" id="GO:0005829">
    <property type="term" value="C:cytosol"/>
    <property type="evidence" value="ECO:0007669"/>
    <property type="project" value="TreeGrafter"/>
</dbReference>
<evidence type="ECO:0000256" key="8">
    <source>
        <dbReference type="ARBA" id="ARBA00022960"/>
    </source>
</evidence>
<evidence type="ECO:0000313" key="19">
    <source>
        <dbReference type="Proteomes" id="UP000568050"/>
    </source>
</evidence>
<keyword evidence="11 12" id="KW-0961">Cell wall biogenesis/degradation</keyword>
<dbReference type="EC" id="6.3.2.4" evidence="12"/>
<keyword evidence="8 12" id="KW-0133">Cell shape</keyword>
<evidence type="ECO:0000256" key="12">
    <source>
        <dbReference type="HAMAP-Rule" id="MF_00047"/>
    </source>
</evidence>
<dbReference type="GO" id="GO:0008716">
    <property type="term" value="F:D-alanine-D-alanine ligase activity"/>
    <property type="evidence" value="ECO:0007669"/>
    <property type="project" value="UniProtKB-UniRule"/>
</dbReference>
<dbReference type="Gene3D" id="3.30.1490.20">
    <property type="entry name" value="ATP-grasp fold, A domain"/>
    <property type="match status" value="1"/>
</dbReference>
<feature type="binding site" evidence="15">
    <location>
        <position position="330"/>
    </location>
    <ligand>
        <name>Mg(2+)</name>
        <dbReference type="ChEBI" id="CHEBI:18420"/>
        <label>2</label>
    </ligand>
</feature>
<feature type="binding site" evidence="14">
    <location>
        <position position="146"/>
    </location>
    <ligand>
        <name>ATP</name>
        <dbReference type="ChEBI" id="CHEBI:30616"/>
    </ligand>
</feature>
<comment type="caution">
    <text evidence="18">The sequence shown here is derived from an EMBL/GenBank/DDBJ whole genome shotgun (WGS) entry which is preliminary data.</text>
</comment>
<dbReference type="Gene3D" id="3.30.470.20">
    <property type="entry name" value="ATP-grasp fold, B domain"/>
    <property type="match status" value="1"/>
</dbReference>
<dbReference type="PROSITE" id="PS00843">
    <property type="entry name" value="DALA_DALA_LIGASE_1"/>
    <property type="match status" value="1"/>
</dbReference>
<dbReference type="GO" id="GO:0071555">
    <property type="term" value="P:cell wall organization"/>
    <property type="evidence" value="ECO:0007669"/>
    <property type="project" value="UniProtKB-KW"/>
</dbReference>
<evidence type="ECO:0000256" key="15">
    <source>
        <dbReference type="PIRSR" id="PIRSR039102-3"/>
    </source>
</evidence>
<dbReference type="GO" id="GO:0008360">
    <property type="term" value="P:regulation of cell shape"/>
    <property type="evidence" value="ECO:0007669"/>
    <property type="project" value="UniProtKB-KW"/>
</dbReference>
<feature type="binding site" evidence="14">
    <location>
        <begin position="327"/>
        <end position="328"/>
    </location>
    <ligand>
        <name>ATP</name>
        <dbReference type="ChEBI" id="CHEBI:30616"/>
    </ligand>
</feature>
<dbReference type="InterPro" id="IPR013815">
    <property type="entry name" value="ATP_grasp_subdomain_1"/>
</dbReference>